<name>A0A1G2MR00_9BACT</name>
<proteinExistence type="predicted"/>
<dbReference type="GO" id="GO:0030170">
    <property type="term" value="F:pyridoxal phosphate binding"/>
    <property type="evidence" value="ECO:0007669"/>
    <property type="project" value="InterPro"/>
</dbReference>
<sequence>MKLSEINKVLSFIEDKVIYPDISTIEGASTNPEITVNGEKVLIFCSNNYLSLATDPRIKEEMKKAVERYGMGSGGSRLVSGNTEIQGELERKIAQFKGTEDAITFSTGYMANTGVIPALLDPLAHSFVSYLKGKTFLRDTSVVFSDELNHASIVDGIRLSRAEKIIYKHRDLDDLERLLKKASGYSRKLIITDGVFSMDGDITPLGGIMGLGKKYDVVVMVDDAHATGVLGESGRGTAQHFHLQTPPDITMGTFTKVFGGVGGFIAGTKELIKYLRVTARTYIFSAPIPPVIAAGLIKSIDIVSSEPQRRERLWGNVSYLHEQLAKHDFDTLESQTQIIPIVIGDEKKAITVSRRLLEKGYFIPCIRWPAVAHGASRLRLTLMADHTKEHMDGLVKALVSIKEELRF</sequence>
<keyword evidence="5" id="KW-0808">Transferase</keyword>
<dbReference type="GO" id="GO:0009102">
    <property type="term" value="P:biotin biosynthetic process"/>
    <property type="evidence" value="ECO:0007669"/>
    <property type="project" value="UniProtKB-UniRule"/>
</dbReference>
<evidence type="ECO:0000259" key="11">
    <source>
        <dbReference type="Pfam" id="PF00155"/>
    </source>
</evidence>
<keyword evidence="6" id="KW-0093">Biotin biosynthesis</keyword>
<feature type="domain" description="Aminotransferase class I/classII large" evidence="11">
    <location>
        <begin position="40"/>
        <end position="398"/>
    </location>
</feature>
<evidence type="ECO:0000256" key="1">
    <source>
        <dbReference type="ARBA" id="ARBA00001933"/>
    </source>
</evidence>
<dbReference type="STRING" id="1802312.A3C06_02470"/>
<dbReference type="AlphaFoldDB" id="A0A1G2MR00"/>
<dbReference type="InterPro" id="IPR015422">
    <property type="entry name" value="PyrdxlP-dep_Trfase_small"/>
</dbReference>
<dbReference type="InterPro" id="IPR015421">
    <property type="entry name" value="PyrdxlP-dep_Trfase_major"/>
</dbReference>
<dbReference type="Gene3D" id="3.90.1150.10">
    <property type="entry name" value="Aspartate Aminotransferase, domain 1"/>
    <property type="match status" value="1"/>
</dbReference>
<dbReference type="InterPro" id="IPR015424">
    <property type="entry name" value="PyrdxlP-dep_Trfase"/>
</dbReference>
<dbReference type="EC" id="2.3.1.47" evidence="4 9"/>
<dbReference type="InterPro" id="IPR004723">
    <property type="entry name" value="AONS_Archaea/Proteobacteria"/>
</dbReference>
<accession>A0A1G2MR00</accession>
<dbReference type="SUPFAM" id="SSF53383">
    <property type="entry name" value="PLP-dependent transferases"/>
    <property type="match status" value="1"/>
</dbReference>
<gene>
    <name evidence="12" type="ORF">A3C06_02470</name>
</gene>
<dbReference type="UniPathway" id="UPA00078"/>
<dbReference type="Pfam" id="PF00155">
    <property type="entry name" value="Aminotran_1_2"/>
    <property type="match status" value="1"/>
</dbReference>
<evidence type="ECO:0000256" key="8">
    <source>
        <dbReference type="ARBA" id="ARBA00047715"/>
    </source>
</evidence>
<evidence type="ECO:0000256" key="9">
    <source>
        <dbReference type="NCBIfam" id="TIGR00858"/>
    </source>
</evidence>
<evidence type="ECO:0000313" key="12">
    <source>
        <dbReference type="EMBL" id="OHA26283.1"/>
    </source>
</evidence>
<dbReference type="NCBIfam" id="TIGR00858">
    <property type="entry name" value="bioF"/>
    <property type="match status" value="1"/>
</dbReference>
<comment type="subunit">
    <text evidence="3">Homodimer.</text>
</comment>
<comment type="caution">
    <text evidence="12">The sequence shown here is derived from an EMBL/GenBank/DDBJ whole genome shotgun (WGS) entry which is preliminary data.</text>
</comment>
<reference evidence="12 13" key="1">
    <citation type="journal article" date="2016" name="Nat. Commun.">
        <title>Thousands of microbial genomes shed light on interconnected biogeochemical processes in an aquifer system.</title>
        <authorList>
            <person name="Anantharaman K."/>
            <person name="Brown C.T."/>
            <person name="Hug L.A."/>
            <person name="Sharon I."/>
            <person name="Castelle C.J."/>
            <person name="Probst A.J."/>
            <person name="Thomas B.C."/>
            <person name="Singh A."/>
            <person name="Wilkins M.J."/>
            <person name="Karaoz U."/>
            <person name="Brodie E.L."/>
            <person name="Williams K.H."/>
            <person name="Hubbard S.S."/>
            <person name="Banfield J.F."/>
        </authorList>
    </citation>
    <scope>NUCLEOTIDE SEQUENCE [LARGE SCALE GENOMIC DNA]</scope>
</reference>
<dbReference type="Gene3D" id="3.40.640.10">
    <property type="entry name" value="Type I PLP-dependent aspartate aminotransferase-like (Major domain)"/>
    <property type="match status" value="1"/>
</dbReference>
<evidence type="ECO:0000256" key="4">
    <source>
        <dbReference type="ARBA" id="ARBA00013187"/>
    </source>
</evidence>
<dbReference type="CDD" id="cd06454">
    <property type="entry name" value="KBL_like"/>
    <property type="match status" value="1"/>
</dbReference>
<evidence type="ECO:0000256" key="3">
    <source>
        <dbReference type="ARBA" id="ARBA00011738"/>
    </source>
</evidence>
<comment type="cofactor">
    <cofactor evidence="1 10">
        <name>pyridoxal 5'-phosphate</name>
        <dbReference type="ChEBI" id="CHEBI:597326"/>
    </cofactor>
</comment>
<evidence type="ECO:0000256" key="6">
    <source>
        <dbReference type="ARBA" id="ARBA00022756"/>
    </source>
</evidence>
<evidence type="ECO:0000256" key="5">
    <source>
        <dbReference type="ARBA" id="ARBA00022679"/>
    </source>
</evidence>
<dbReference type="EMBL" id="MHRQ01000023">
    <property type="protein sequence ID" value="OHA26283.1"/>
    <property type="molecule type" value="Genomic_DNA"/>
</dbReference>
<dbReference type="InterPro" id="IPR050087">
    <property type="entry name" value="AON_synthase_class-II"/>
</dbReference>
<feature type="modified residue" description="N6-(pyridoxal phosphate)lysine" evidence="10">
    <location>
        <position position="256"/>
    </location>
</feature>
<evidence type="ECO:0000256" key="2">
    <source>
        <dbReference type="ARBA" id="ARBA00004746"/>
    </source>
</evidence>
<dbReference type="GO" id="GO:0008710">
    <property type="term" value="F:8-amino-7-oxononanoate synthase activity"/>
    <property type="evidence" value="ECO:0007669"/>
    <property type="project" value="UniProtKB-UniRule"/>
</dbReference>
<dbReference type="Proteomes" id="UP000177565">
    <property type="component" value="Unassembled WGS sequence"/>
</dbReference>
<comment type="catalytic activity">
    <reaction evidence="8">
        <text>6-carboxyhexanoyl-[ACP] + L-alanine + H(+) = (8S)-8-amino-7-oxononanoate + holo-[ACP] + CO2</text>
        <dbReference type="Rhea" id="RHEA:42288"/>
        <dbReference type="Rhea" id="RHEA-COMP:9685"/>
        <dbReference type="Rhea" id="RHEA-COMP:9955"/>
        <dbReference type="ChEBI" id="CHEBI:15378"/>
        <dbReference type="ChEBI" id="CHEBI:16526"/>
        <dbReference type="ChEBI" id="CHEBI:57972"/>
        <dbReference type="ChEBI" id="CHEBI:64479"/>
        <dbReference type="ChEBI" id="CHEBI:78846"/>
        <dbReference type="ChEBI" id="CHEBI:149468"/>
        <dbReference type="EC" id="2.3.1.47"/>
    </reaction>
</comment>
<keyword evidence="7 10" id="KW-0663">Pyridoxal phosphate</keyword>
<organism evidence="12 13">
    <name type="scientific">Candidatus Taylorbacteria bacterium RIFCSPHIGHO2_02_FULL_46_13</name>
    <dbReference type="NCBI Taxonomy" id="1802312"/>
    <lineage>
        <taxon>Bacteria</taxon>
        <taxon>Candidatus Tayloriibacteriota</taxon>
    </lineage>
</organism>
<evidence type="ECO:0000256" key="10">
    <source>
        <dbReference type="PIRSR" id="PIRSR604723-51"/>
    </source>
</evidence>
<evidence type="ECO:0000313" key="13">
    <source>
        <dbReference type="Proteomes" id="UP000177565"/>
    </source>
</evidence>
<evidence type="ECO:0000256" key="7">
    <source>
        <dbReference type="ARBA" id="ARBA00022898"/>
    </source>
</evidence>
<dbReference type="InterPro" id="IPR004839">
    <property type="entry name" value="Aminotransferase_I/II_large"/>
</dbReference>
<dbReference type="PANTHER" id="PTHR13693">
    <property type="entry name" value="CLASS II AMINOTRANSFERASE/8-AMINO-7-OXONONANOATE SYNTHASE"/>
    <property type="match status" value="1"/>
</dbReference>
<comment type="pathway">
    <text evidence="2">Cofactor biosynthesis; biotin biosynthesis.</text>
</comment>
<protein>
    <recommendedName>
        <fullName evidence="4 9">8-amino-7-oxononanoate synthase</fullName>
        <ecNumber evidence="4 9">2.3.1.47</ecNumber>
    </recommendedName>
</protein>